<reference evidence="2 3" key="1">
    <citation type="journal article" date="2019" name="Sci. Rep.">
        <title>Nanopore sequencing improves the draft genome of the human pathogenic amoeba Naegleria fowleri.</title>
        <authorList>
            <person name="Liechti N."/>
            <person name="Schurch N."/>
            <person name="Bruggmann R."/>
            <person name="Wittwer M."/>
        </authorList>
    </citation>
    <scope>NUCLEOTIDE SEQUENCE [LARGE SCALE GENOMIC DNA]</scope>
    <source>
        <strain evidence="2 3">ATCC 30894</strain>
    </source>
</reference>
<dbReference type="GeneID" id="68118606"/>
<feature type="compositionally biased region" description="Low complexity" evidence="1">
    <location>
        <begin position="1"/>
        <end position="11"/>
    </location>
</feature>
<proteinExistence type="predicted"/>
<feature type="region of interest" description="Disordered" evidence="1">
    <location>
        <begin position="210"/>
        <end position="235"/>
    </location>
</feature>
<feature type="region of interest" description="Disordered" evidence="1">
    <location>
        <begin position="1"/>
        <end position="34"/>
    </location>
</feature>
<feature type="compositionally biased region" description="Basic and acidic residues" evidence="1">
    <location>
        <begin position="212"/>
        <end position="222"/>
    </location>
</feature>
<dbReference type="VEuPathDB" id="AmoebaDB:FDP41_011391"/>
<evidence type="ECO:0000313" key="3">
    <source>
        <dbReference type="Proteomes" id="UP000444721"/>
    </source>
</evidence>
<dbReference type="AlphaFoldDB" id="A0A6A5C5U7"/>
<evidence type="ECO:0000256" key="1">
    <source>
        <dbReference type="SAM" id="MobiDB-lite"/>
    </source>
</evidence>
<organism evidence="2 3">
    <name type="scientific">Naegleria fowleri</name>
    <name type="common">Brain eating amoeba</name>
    <dbReference type="NCBI Taxonomy" id="5763"/>
    <lineage>
        <taxon>Eukaryota</taxon>
        <taxon>Discoba</taxon>
        <taxon>Heterolobosea</taxon>
        <taxon>Tetramitia</taxon>
        <taxon>Eutetramitia</taxon>
        <taxon>Vahlkampfiidae</taxon>
        <taxon>Naegleria</taxon>
    </lineage>
</organism>
<comment type="caution">
    <text evidence="2">The sequence shown here is derived from an EMBL/GenBank/DDBJ whole genome shotgun (WGS) entry which is preliminary data.</text>
</comment>
<accession>A0A6A5C5U7</accession>
<keyword evidence="3" id="KW-1185">Reference proteome</keyword>
<gene>
    <name evidence="2" type="ORF">FDP41_011391</name>
</gene>
<protein>
    <submittedName>
        <fullName evidence="2">Uncharacterized protein</fullName>
    </submittedName>
</protein>
<name>A0A6A5C5U7_NAEFO</name>
<evidence type="ECO:0000313" key="2">
    <source>
        <dbReference type="EMBL" id="KAF0982461.1"/>
    </source>
</evidence>
<sequence>MKRNAESSSMPSEREERKHIRRDESSSNQTSLDDNSNIDTVRVVFIVKNHCEVDLGLKFSLDGKHYSFMTVTVMKNEERIIKRLIDKQSKESTSILVKKNAIAEDDDDIVSKEVLDHLGTISVSIFRVEVRTTALETSKEANPSTTTPIKIKESMSKTKDLSVALGKGQPKPFEKTQFVYHENLKTIEFVYHTKLGYLFELNKVHKGMQYKQQKEHNDRSSHDTNASSLPKVKSE</sequence>
<dbReference type="VEuPathDB" id="AmoebaDB:NfTy_019410"/>
<dbReference type="Proteomes" id="UP000444721">
    <property type="component" value="Unassembled WGS sequence"/>
</dbReference>
<feature type="compositionally biased region" description="Basic and acidic residues" evidence="1">
    <location>
        <begin position="12"/>
        <end position="25"/>
    </location>
</feature>
<dbReference type="RefSeq" id="XP_044567174.1">
    <property type="nucleotide sequence ID" value="XM_044701794.1"/>
</dbReference>
<dbReference type="VEuPathDB" id="AmoebaDB:NF0034540"/>
<dbReference type="EMBL" id="VFQX01000009">
    <property type="protein sequence ID" value="KAF0982461.1"/>
    <property type="molecule type" value="Genomic_DNA"/>
</dbReference>
<dbReference type="OrthoDB" id="10404406at2759"/>